<dbReference type="Pfam" id="PF01103">
    <property type="entry name" value="Omp85"/>
    <property type="match status" value="1"/>
</dbReference>
<name>A0A1I4DCP8_9RHOB</name>
<reference evidence="7" key="1">
    <citation type="submission" date="2016-10" db="EMBL/GenBank/DDBJ databases">
        <authorList>
            <person name="Varghese N."/>
            <person name="Submissions S."/>
        </authorList>
    </citation>
    <scope>NUCLEOTIDE SEQUENCE [LARGE SCALE GENOMIC DNA]</scope>
    <source>
        <strain evidence="7">DSM 28453</strain>
    </source>
</reference>
<dbReference type="InterPro" id="IPR039910">
    <property type="entry name" value="D15-like"/>
</dbReference>
<evidence type="ECO:0000313" key="7">
    <source>
        <dbReference type="Proteomes" id="UP000198851"/>
    </source>
</evidence>
<keyword evidence="7" id="KW-1185">Reference proteome</keyword>
<evidence type="ECO:0000256" key="4">
    <source>
        <dbReference type="SAM" id="SignalP"/>
    </source>
</evidence>
<dbReference type="InterPro" id="IPR000184">
    <property type="entry name" value="Bac_surfAg_D15"/>
</dbReference>
<feature type="chain" id="PRO_5011722216" evidence="4">
    <location>
        <begin position="33"/>
        <end position="604"/>
    </location>
</feature>
<dbReference type="PANTHER" id="PTHR12815:SF42">
    <property type="entry name" value="BACTERIAL SURFACE ANTIGEN (D15) DOMAIN-CONTAINING PROTEIN"/>
    <property type="match status" value="1"/>
</dbReference>
<dbReference type="STRING" id="1280847.SAMN04488036_10393"/>
<proteinExistence type="predicted"/>
<evidence type="ECO:0000256" key="2">
    <source>
        <dbReference type="ARBA" id="ARBA00022452"/>
    </source>
</evidence>
<dbReference type="Gene3D" id="2.40.160.50">
    <property type="entry name" value="membrane protein fhac: a member of the omp85/tpsb transporter family"/>
    <property type="match status" value="1"/>
</dbReference>
<dbReference type="Gene3D" id="3.10.20.310">
    <property type="entry name" value="membrane protein fhac"/>
    <property type="match status" value="1"/>
</dbReference>
<dbReference type="Proteomes" id="UP000198851">
    <property type="component" value="Unassembled WGS sequence"/>
</dbReference>
<protein>
    <submittedName>
        <fullName evidence="6">Translocation and assembly module TamA</fullName>
    </submittedName>
</protein>
<dbReference type="GO" id="GO:0019867">
    <property type="term" value="C:outer membrane"/>
    <property type="evidence" value="ECO:0007669"/>
    <property type="project" value="InterPro"/>
</dbReference>
<sequence length="604" mass="65116">MKARTGKLAHHCWKFRFVCLLSTLFLPGFASAFEARLSGVPEDDPLFSSLTSSSLVFQAQQDSVTDGQDIVAAAQADYKRLIGTLYAAGYFGPSIRIRIDGREAADLSPFANLTSIRQIVLEVETGPHFKFGTAQVAPVAPDTELPETFASGEPASIAAIQDAAVAAVDGWRAKGHAKADIKDQSITANHRSAELDAEVAIDPGPELTFGNLIYQGGSDVRESRVHRITNLPTGERFDPEEARRAATRLRRTGTFRAVDLREAETPNPDGSLDMVLTLVDDRKRRIGFGAELESSDGLSLSAYWLHRNLRGGAERLRFDASIENIGAQSGGTNFRIGTLYSRPATFEADTELTVGFEIKQEDEPLYFLRQVGTTVGLRRVHSERFETEIGLGVFISEVDDNFGVRDFSIYGVPFRVKYDARDNIADPTRGYYIGATAFPYLGYSDATNALYVTGDARFYRGFGMDNRVIAAARVQIGSIIGPTIRETPPDLLFFSGGGGTVRGQPYQSNFVSVGGIDSGGLSFLGLSGELRVKVTQQISAVAFYDAGFVGETANPTGPGNFHAGAGLGARYNTGFGPLRVDLGLPVSGDTTGGPQLYIGIGHAF</sequence>
<dbReference type="PANTHER" id="PTHR12815">
    <property type="entry name" value="SORTING AND ASSEMBLY MACHINERY SAMM50 PROTEIN FAMILY MEMBER"/>
    <property type="match status" value="1"/>
</dbReference>
<gene>
    <name evidence="6" type="ORF">SAMN04488036_10393</name>
</gene>
<comment type="subcellular location">
    <subcellularLocation>
        <location evidence="1">Membrane</location>
    </subcellularLocation>
</comment>
<keyword evidence="2" id="KW-1134">Transmembrane beta strand</keyword>
<dbReference type="EMBL" id="FOSZ01000003">
    <property type="protein sequence ID" value="SFK91418.1"/>
    <property type="molecule type" value="Genomic_DNA"/>
</dbReference>
<evidence type="ECO:0000259" key="5">
    <source>
        <dbReference type="Pfam" id="PF01103"/>
    </source>
</evidence>
<evidence type="ECO:0000313" key="6">
    <source>
        <dbReference type="EMBL" id="SFK91418.1"/>
    </source>
</evidence>
<dbReference type="OrthoDB" id="9769707at2"/>
<dbReference type="RefSeq" id="WP_093323010.1">
    <property type="nucleotide sequence ID" value="NZ_FOSZ01000003.1"/>
</dbReference>
<organism evidence="6 7">
    <name type="scientific">Shimia haliotis</name>
    <dbReference type="NCBI Taxonomy" id="1280847"/>
    <lineage>
        <taxon>Bacteria</taxon>
        <taxon>Pseudomonadati</taxon>
        <taxon>Pseudomonadota</taxon>
        <taxon>Alphaproteobacteria</taxon>
        <taxon>Rhodobacterales</taxon>
        <taxon>Roseobacteraceae</taxon>
    </lineage>
</organism>
<accession>A0A1I4DCP8</accession>
<feature type="domain" description="Bacterial surface antigen (D15)" evidence="5">
    <location>
        <begin position="308"/>
        <end position="604"/>
    </location>
</feature>
<keyword evidence="3" id="KW-0472">Membrane</keyword>
<evidence type="ECO:0000256" key="1">
    <source>
        <dbReference type="ARBA" id="ARBA00004370"/>
    </source>
</evidence>
<keyword evidence="4" id="KW-0732">Signal</keyword>
<keyword evidence="2" id="KW-0812">Transmembrane</keyword>
<evidence type="ECO:0000256" key="3">
    <source>
        <dbReference type="ARBA" id="ARBA00023136"/>
    </source>
</evidence>
<feature type="signal peptide" evidence="4">
    <location>
        <begin position="1"/>
        <end position="32"/>
    </location>
</feature>
<dbReference type="AlphaFoldDB" id="A0A1I4DCP8"/>